<dbReference type="SUPFAM" id="SSF90123">
    <property type="entry name" value="ABC transporter transmembrane region"/>
    <property type="match status" value="1"/>
</dbReference>
<evidence type="ECO:0000313" key="12">
    <source>
        <dbReference type="EMBL" id="MDX8477965.1"/>
    </source>
</evidence>
<feature type="region of interest" description="Disordered" evidence="8">
    <location>
        <begin position="555"/>
        <end position="575"/>
    </location>
</feature>
<name>A0ABU4XVQ7_9HYPH</name>
<organism evidence="12 13">
    <name type="scientific">Mesorhizobium album</name>
    <dbReference type="NCBI Taxonomy" id="3072314"/>
    <lineage>
        <taxon>Bacteria</taxon>
        <taxon>Pseudomonadati</taxon>
        <taxon>Pseudomonadota</taxon>
        <taxon>Alphaproteobacteria</taxon>
        <taxon>Hyphomicrobiales</taxon>
        <taxon>Phyllobacteriaceae</taxon>
        <taxon>Mesorhizobium</taxon>
    </lineage>
</organism>
<keyword evidence="4" id="KW-0547">Nucleotide-binding</keyword>
<dbReference type="InterPro" id="IPR003439">
    <property type="entry name" value="ABC_transporter-like_ATP-bd"/>
</dbReference>
<dbReference type="SUPFAM" id="SSF52540">
    <property type="entry name" value="P-loop containing nucleoside triphosphate hydrolases"/>
    <property type="match status" value="1"/>
</dbReference>
<dbReference type="Gene3D" id="1.20.1560.10">
    <property type="entry name" value="ABC transporter type 1, transmembrane domain"/>
    <property type="match status" value="1"/>
</dbReference>
<evidence type="ECO:0000259" key="11">
    <source>
        <dbReference type="PROSITE" id="PS50929"/>
    </source>
</evidence>
<dbReference type="InterPro" id="IPR036640">
    <property type="entry name" value="ABC1_TM_sf"/>
</dbReference>
<evidence type="ECO:0000256" key="9">
    <source>
        <dbReference type="SAM" id="Phobius"/>
    </source>
</evidence>
<feature type="transmembrane region" description="Helical" evidence="9">
    <location>
        <begin position="21"/>
        <end position="44"/>
    </location>
</feature>
<gene>
    <name evidence="12" type="ORF">RFN28_05635</name>
</gene>
<dbReference type="PANTHER" id="PTHR24221">
    <property type="entry name" value="ATP-BINDING CASSETTE SUB-FAMILY B"/>
    <property type="match status" value="1"/>
</dbReference>
<proteinExistence type="inferred from homology"/>
<sequence length="575" mass="61261">MTQGLSPLKHTLSRCRGGFAAVAGFSFVINLLVLSTSIYMLQVYDRVLPGRSVETLVYLTLIAAAALAAMGALEFFRSRLLVQLGTWIDRVLSPQVLGRGLENALRGSSYRTEALRDLATLRGYLGGGGIMALFDAPWMPLYLAFIFLLHPLLGLLALSGAVILFGLALANNALTAGTLKLANATSARAYQAADAGFRNAEVVEGMGMVGVLARRWDAANASVLALQTIASDRAGLINAFTKPFRMFLQVAVLGLGAWLSLRHEVSPGAMIASSIIMSRALAPVEQAIATWKQTTAAREAWGRLDRLFETPSLRPPGMELPRPQGQLSVEAVTFTPAGAKAPVLRNLSFVVPAGQVLAVIGPSAAGKSTLARLIVGMASPQHGQVRLDGVDVFAWNRADFGSYVGYLPQDVELFPGTVRENIARMEQGDPAEVVAAARMAGVHEMILKLAEGYDTEIGEQGSVLSGGQRQRIGLARALYHRPALVVLDEPNSNLDAVGEEALNQAIAAMKEAGSTVVIVAHRPSLMVNVDCVLVLNEGQPQMFGPRDGVLAQLRRPEQQSAAPQVRVVSSERTGS</sequence>
<dbReference type="InterPro" id="IPR047957">
    <property type="entry name" value="ABC_AprD-like_6TM"/>
</dbReference>
<feature type="transmembrane region" description="Helical" evidence="9">
    <location>
        <begin position="56"/>
        <end position="76"/>
    </location>
</feature>
<keyword evidence="13" id="KW-1185">Reference proteome</keyword>
<dbReference type="Gene3D" id="3.40.50.300">
    <property type="entry name" value="P-loop containing nucleotide triphosphate hydrolases"/>
    <property type="match status" value="1"/>
</dbReference>
<dbReference type="InterPro" id="IPR011527">
    <property type="entry name" value="ABC1_TM_dom"/>
</dbReference>
<evidence type="ECO:0000256" key="6">
    <source>
        <dbReference type="ARBA" id="ARBA00022989"/>
    </source>
</evidence>
<keyword evidence="5" id="KW-0067">ATP-binding</keyword>
<dbReference type="Pfam" id="PF00664">
    <property type="entry name" value="ABC_membrane"/>
    <property type="match status" value="1"/>
</dbReference>
<evidence type="ECO:0000256" key="2">
    <source>
        <dbReference type="ARBA" id="ARBA00005417"/>
    </source>
</evidence>
<evidence type="ECO:0000313" key="13">
    <source>
        <dbReference type="Proteomes" id="UP001287059"/>
    </source>
</evidence>
<dbReference type="RefSeq" id="WP_320286395.1">
    <property type="nucleotide sequence ID" value="NZ_JAVIIW010000005.1"/>
</dbReference>
<keyword evidence="6 9" id="KW-1133">Transmembrane helix</keyword>
<comment type="caution">
    <text evidence="12">The sequence shown here is derived from an EMBL/GenBank/DDBJ whole genome shotgun (WGS) entry which is preliminary data.</text>
</comment>
<evidence type="ECO:0000256" key="5">
    <source>
        <dbReference type="ARBA" id="ARBA00022840"/>
    </source>
</evidence>
<dbReference type="InterPro" id="IPR027417">
    <property type="entry name" value="P-loop_NTPase"/>
</dbReference>
<accession>A0ABU4XVQ7</accession>
<dbReference type="EMBL" id="JAVIIW010000005">
    <property type="protein sequence ID" value="MDX8477965.1"/>
    <property type="molecule type" value="Genomic_DNA"/>
</dbReference>
<feature type="domain" description="ABC transporter" evidence="10">
    <location>
        <begin position="327"/>
        <end position="562"/>
    </location>
</feature>
<dbReference type="InterPro" id="IPR017871">
    <property type="entry name" value="ABC_transporter-like_CS"/>
</dbReference>
<dbReference type="InterPro" id="IPR010128">
    <property type="entry name" value="ATPase_T1SS_PrtD-like"/>
</dbReference>
<evidence type="ECO:0000256" key="1">
    <source>
        <dbReference type="ARBA" id="ARBA00004651"/>
    </source>
</evidence>
<dbReference type="PROSITE" id="PS50893">
    <property type="entry name" value="ABC_TRANSPORTER_2"/>
    <property type="match status" value="1"/>
</dbReference>
<dbReference type="NCBIfam" id="TIGR01842">
    <property type="entry name" value="type_I_sec_PrtD"/>
    <property type="match status" value="1"/>
</dbReference>
<feature type="domain" description="ABC transmembrane type-1" evidence="11">
    <location>
        <begin position="20"/>
        <end position="296"/>
    </location>
</feature>
<evidence type="ECO:0000256" key="7">
    <source>
        <dbReference type="ARBA" id="ARBA00023136"/>
    </source>
</evidence>
<keyword evidence="3 9" id="KW-0812">Transmembrane</keyword>
<reference evidence="12 13" key="1">
    <citation type="submission" date="2023-08" db="EMBL/GenBank/DDBJ databases">
        <title>Implementing the SeqCode for naming new Mesorhizobium species isolated from Vachellia karroo root nodules.</title>
        <authorList>
            <person name="Van Lill M."/>
        </authorList>
    </citation>
    <scope>NUCLEOTIDE SEQUENCE [LARGE SCALE GENOMIC DNA]</scope>
    <source>
        <strain evidence="12 13">VK24D</strain>
    </source>
</reference>
<evidence type="ECO:0000256" key="8">
    <source>
        <dbReference type="SAM" id="MobiDB-lite"/>
    </source>
</evidence>
<dbReference type="Proteomes" id="UP001287059">
    <property type="component" value="Unassembled WGS sequence"/>
</dbReference>
<protein>
    <submittedName>
        <fullName evidence="12">Type I secretion system permease/ATPase</fullName>
    </submittedName>
</protein>
<comment type="similarity">
    <text evidence="2">Belongs to the ABC transporter superfamily.</text>
</comment>
<dbReference type="InterPro" id="IPR003593">
    <property type="entry name" value="AAA+_ATPase"/>
</dbReference>
<comment type="subcellular location">
    <subcellularLocation>
        <location evidence="1">Cell membrane</location>
        <topology evidence="1">Multi-pass membrane protein</topology>
    </subcellularLocation>
</comment>
<dbReference type="PANTHER" id="PTHR24221:SF248">
    <property type="entry name" value="ABC TRANSPORTER TRANSMEMBRANE REGION"/>
    <property type="match status" value="1"/>
</dbReference>
<evidence type="ECO:0000256" key="3">
    <source>
        <dbReference type="ARBA" id="ARBA00022692"/>
    </source>
</evidence>
<dbReference type="CDD" id="cd03246">
    <property type="entry name" value="ABCC_Protease_Secretion"/>
    <property type="match status" value="1"/>
</dbReference>
<dbReference type="InterPro" id="IPR039421">
    <property type="entry name" value="Type_1_exporter"/>
</dbReference>
<keyword evidence="7 9" id="KW-0472">Membrane</keyword>
<dbReference type="Pfam" id="PF00005">
    <property type="entry name" value="ABC_tran"/>
    <property type="match status" value="1"/>
</dbReference>
<dbReference type="SMART" id="SM00382">
    <property type="entry name" value="AAA"/>
    <property type="match status" value="1"/>
</dbReference>
<dbReference type="PROSITE" id="PS50929">
    <property type="entry name" value="ABC_TM1F"/>
    <property type="match status" value="1"/>
</dbReference>
<evidence type="ECO:0000259" key="10">
    <source>
        <dbReference type="PROSITE" id="PS50893"/>
    </source>
</evidence>
<evidence type="ECO:0000256" key="4">
    <source>
        <dbReference type="ARBA" id="ARBA00022741"/>
    </source>
</evidence>
<dbReference type="PROSITE" id="PS00211">
    <property type="entry name" value="ABC_TRANSPORTER_1"/>
    <property type="match status" value="1"/>
</dbReference>
<dbReference type="CDD" id="cd18586">
    <property type="entry name" value="ABC_6TM_PrtD_like"/>
    <property type="match status" value="1"/>
</dbReference>
<feature type="transmembrane region" description="Helical" evidence="9">
    <location>
        <begin position="141"/>
        <end position="170"/>
    </location>
</feature>